<dbReference type="Pfam" id="PF13391">
    <property type="entry name" value="HNH_2"/>
    <property type="match status" value="1"/>
</dbReference>
<dbReference type="EMBL" id="JAAVMX010000005">
    <property type="protein sequence ID" value="KAF4509286.1"/>
    <property type="molecule type" value="Genomic_DNA"/>
</dbReference>
<dbReference type="OrthoDB" id="4928181at2759"/>
<protein>
    <recommendedName>
        <fullName evidence="1">HNH nuclease domain-containing protein</fullName>
    </recommendedName>
</protein>
<dbReference type="Proteomes" id="UP000557566">
    <property type="component" value="Unassembled WGS sequence"/>
</dbReference>
<keyword evidence="3" id="KW-1185">Reference proteome</keyword>
<accession>A0A8H4V6A4</accession>
<organism evidence="2 3">
    <name type="scientific">Ophiocordyceps sinensis</name>
    <dbReference type="NCBI Taxonomy" id="72228"/>
    <lineage>
        <taxon>Eukaryota</taxon>
        <taxon>Fungi</taxon>
        <taxon>Dikarya</taxon>
        <taxon>Ascomycota</taxon>
        <taxon>Pezizomycotina</taxon>
        <taxon>Sordariomycetes</taxon>
        <taxon>Hypocreomycetidae</taxon>
        <taxon>Hypocreales</taxon>
        <taxon>Ophiocordycipitaceae</taxon>
        <taxon>Ophiocordyceps</taxon>
    </lineage>
</organism>
<dbReference type="InterPro" id="IPR003615">
    <property type="entry name" value="HNH_nuc"/>
</dbReference>
<gene>
    <name evidence="2" type="ORF">G6O67_005555</name>
</gene>
<evidence type="ECO:0000313" key="2">
    <source>
        <dbReference type="EMBL" id="KAF4509286.1"/>
    </source>
</evidence>
<name>A0A8H4V6A4_9HYPO</name>
<reference evidence="2 3" key="1">
    <citation type="journal article" date="2020" name="Genome Biol. Evol.">
        <title>A new high-quality draft genome assembly of the Chinese cordyceps Ophiocordyceps sinensis.</title>
        <authorList>
            <person name="Shu R."/>
            <person name="Zhang J."/>
            <person name="Meng Q."/>
            <person name="Zhang H."/>
            <person name="Zhou G."/>
            <person name="Li M."/>
            <person name="Wu P."/>
            <person name="Zhao Y."/>
            <person name="Chen C."/>
            <person name="Qin Q."/>
        </authorList>
    </citation>
    <scope>NUCLEOTIDE SEQUENCE [LARGE SCALE GENOMIC DNA]</scope>
    <source>
        <strain evidence="2 3">IOZ07</strain>
    </source>
</reference>
<dbReference type="AlphaFoldDB" id="A0A8H4V6A4"/>
<proteinExistence type="predicted"/>
<evidence type="ECO:0000259" key="1">
    <source>
        <dbReference type="Pfam" id="PF13391"/>
    </source>
</evidence>
<feature type="domain" description="HNH nuclease" evidence="1">
    <location>
        <begin position="147"/>
        <end position="231"/>
    </location>
</feature>
<comment type="caution">
    <text evidence="2">The sequence shown here is derived from an EMBL/GenBank/DDBJ whole genome shotgun (WGS) entry which is preliminary data.</text>
</comment>
<sequence length="446" mass="49331">MVNQDVKDYGNNPAGNMKALENYLKARPAFEIPDDEMPVEEHEQRMVLVSKINRVVRVAYPNFGLDAVHYAALMVAPLSHLRTLTDVSDPALHMMRDGLKGALKGMRRLLKTFLVGPTKATKNETPVRVSRNARERLECLARDGGRCLITQVDNPEVCHIVPYSWTADEGNRIAVERALARPADILFPSTAIHAPAMQELYRANGSCDKSWNMLSLSPTLHSWWGKAYFGLEYRGRSPAMESKVAVTLRFRWLRTPKETSPQTLIDVEDVLHNFSSSLVAKMQHDPKERHTSANFFDSNVPLSSGHLFYVCIDEADVDKFITVIKVQWALLQVAAMSAAAGIVELQMLDDSSDGDDNAVDDPSVDTPSIAEWARNVPDFAHLYSEELGLPWSGNLPEDAPSGGGGSVVTSPAAKEMLSCTSSSTSYEYEYTAAVATSGFRRQTPSR</sequence>
<evidence type="ECO:0000313" key="3">
    <source>
        <dbReference type="Proteomes" id="UP000557566"/>
    </source>
</evidence>